<sequence>MNTLISVVVPIYNVEKWLSKCLEMIINQKFNNIEIILVNDGSTDNCGAISEQYAQKDKRIKVIHKENGGLSSARNAGIEMATGKYIVFIDPDDQITENYFKSLFAIAEENSCDAVVSGYKTVPTNNIITPGYHLNKVMEGKDFVLSSPSIHSNNDLCFVWRYIYRLSIIKNKNIRFDEHVFIGEDVIFNLEFLLESQRVYATSDCLYFYTVNNPDSLMRVSYKPKLESSLILQYRKRKHLSQKFGLLNYKHYKKDLATYYINNIYRKIISNLKNSPNVNINVELRRIINYEMFTDSLKEIGLLYKCTSIKEYVYYLALKYRVYPLITEVYKREFR</sequence>
<evidence type="ECO:0000313" key="6">
    <source>
        <dbReference type="Proteomes" id="UP001357223"/>
    </source>
</evidence>
<dbReference type="CDD" id="cd00761">
    <property type="entry name" value="Glyco_tranf_GTA_type"/>
    <property type="match status" value="1"/>
</dbReference>
<comment type="similarity">
    <text evidence="1">Belongs to the glycosyltransferase 2 family.</text>
</comment>
<name>A0ABZ2CIH7_9BACI</name>
<keyword evidence="6" id="KW-1185">Reference proteome</keyword>
<accession>A0ABZ2CIH7</accession>
<feature type="domain" description="Glycosyltransferase 2-like" evidence="4">
    <location>
        <begin position="6"/>
        <end position="125"/>
    </location>
</feature>
<dbReference type="GO" id="GO:0016757">
    <property type="term" value="F:glycosyltransferase activity"/>
    <property type="evidence" value="ECO:0007669"/>
    <property type="project" value="UniProtKB-KW"/>
</dbReference>
<keyword evidence="3 5" id="KW-0808">Transferase</keyword>
<dbReference type="SUPFAM" id="SSF53448">
    <property type="entry name" value="Nucleotide-diphospho-sugar transferases"/>
    <property type="match status" value="1"/>
</dbReference>
<evidence type="ECO:0000313" key="5">
    <source>
        <dbReference type="EMBL" id="WVX80899.1"/>
    </source>
</evidence>
<reference evidence="5 6" key="1">
    <citation type="submission" date="2023-10" db="EMBL/GenBank/DDBJ databases">
        <title>Niallia locisalis sp.nov. isolated from a salt pond sample.</title>
        <authorList>
            <person name="Li X.-J."/>
            <person name="Dong L."/>
        </authorList>
    </citation>
    <scope>NUCLEOTIDE SEQUENCE [LARGE SCALE GENOMIC DNA]</scope>
    <source>
        <strain evidence="5 6">DSM 29761</strain>
    </source>
</reference>
<evidence type="ECO:0000256" key="1">
    <source>
        <dbReference type="ARBA" id="ARBA00006739"/>
    </source>
</evidence>
<dbReference type="PANTHER" id="PTHR22916:SF51">
    <property type="entry name" value="GLYCOSYLTRANSFERASE EPSH-RELATED"/>
    <property type="match status" value="1"/>
</dbReference>
<dbReference type="PANTHER" id="PTHR22916">
    <property type="entry name" value="GLYCOSYLTRANSFERASE"/>
    <property type="match status" value="1"/>
</dbReference>
<organism evidence="5 6">
    <name type="scientific">Niallia oryzisoli</name>
    <dbReference type="NCBI Taxonomy" id="1737571"/>
    <lineage>
        <taxon>Bacteria</taxon>
        <taxon>Bacillati</taxon>
        <taxon>Bacillota</taxon>
        <taxon>Bacilli</taxon>
        <taxon>Bacillales</taxon>
        <taxon>Bacillaceae</taxon>
        <taxon>Niallia</taxon>
    </lineage>
</organism>
<dbReference type="Gene3D" id="3.90.550.10">
    <property type="entry name" value="Spore Coat Polysaccharide Biosynthesis Protein SpsA, Chain A"/>
    <property type="match status" value="1"/>
</dbReference>
<evidence type="ECO:0000256" key="2">
    <source>
        <dbReference type="ARBA" id="ARBA00022676"/>
    </source>
</evidence>
<keyword evidence="2 5" id="KW-0328">Glycosyltransferase</keyword>
<protein>
    <submittedName>
        <fullName evidence="5">Glycosyltransferase</fullName>
        <ecNumber evidence="5">2.4.-.-</ecNumber>
    </submittedName>
</protein>
<dbReference type="EC" id="2.4.-.-" evidence="5"/>
<evidence type="ECO:0000259" key="4">
    <source>
        <dbReference type="Pfam" id="PF00535"/>
    </source>
</evidence>
<dbReference type="Pfam" id="PF00535">
    <property type="entry name" value="Glycos_transf_2"/>
    <property type="match status" value="1"/>
</dbReference>
<dbReference type="EMBL" id="CP137640">
    <property type="protein sequence ID" value="WVX80899.1"/>
    <property type="molecule type" value="Genomic_DNA"/>
</dbReference>
<dbReference type="RefSeq" id="WP_338449829.1">
    <property type="nucleotide sequence ID" value="NZ_CP137640.1"/>
</dbReference>
<evidence type="ECO:0000256" key="3">
    <source>
        <dbReference type="ARBA" id="ARBA00022679"/>
    </source>
</evidence>
<proteinExistence type="inferred from homology"/>
<dbReference type="Proteomes" id="UP001357223">
    <property type="component" value="Chromosome"/>
</dbReference>
<dbReference type="InterPro" id="IPR029044">
    <property type="entry name" value="Nucleotide-diphossugar_trans"/>
</dbReference>
<gene>
    <name evidence="5" type="ORF">R4Z09_27395</name>
</gene>
<dbReference type="InterPro" id="IPR001173">
    <property type="entry name" value="Glyco_trans_2-like"/>
</dbReference>